<feature type="transmembrane region" description="Helical" evidence="5">
    <location>
        <begin position="141"/>
        <end position="160"/>
    </location>
</feature>
<feature type="transmembrane region" description="Helical" evidence="5">
    <location>
        <begin position="260"/>
        <end position="281"/>
    </location>
</feature>
<feature type="transmembrane region" description="Helical" evidence="5">
    <location>
        <begin position="172"/>
        <end position="189"/>
    </location>
</feature>
<keyword evidence="4 5" id="KW-0472">Membrane</keyword>
<dbReference type="Gene3D" id="1.20.1530.20">
    <property type="match status" value="1"/>
</dbReference>
<comment type="caution">
    <text evidence="6">The sequence shown here is derived from an EMBL/GenBank/DDBJ whole genome shotgun (WGS) entry which is preliminary data.</text>
</comment>
<protein>
    <submittedName>
        <fullName evidence="6">Bile acid:sodium symporter family protein</fullName>
    </submittedName>
</protein>
<gene>
    <name evidence="6" type="ORF">GCM10022277_19680</name>
</gene>
<dbReference type="PANTHER" id="PTHR10361:SF24">
    <property type="entry name" value="P3 PROTEIN"/>
    <property type="match status" value="1"/>
</dbReference>
<dbReference type="InterPro" id="IPR002657">
    <property type="entry name" value="BilAc:Na_symport/Acr3"/>
</dbReference>
<evidence type="ECO:0000313" key="6">
    <source>
        <dbReference type="EMBL" id="GAA3923934.1"/>
    </source>
</evidence>
<dbReference type="Pfam" id="PF01758">
    <property type="entry name" value="SBF"/>
    <property type="match status" value="1"/>
</dbReference>
<keyword evidence="2 5" id="KW-0812">Transmembrane</keyword>
<evidence type="ECO:0000313" key="7">
    <source>
        <dbReference type="Proteomes" id="UP001501565"/>
    </source>
</evidence>
<evidence type="ECO:0000256" key="4">
    <source>
        <dbReference type="ARBA" id="ARBA00023136"/>
    </source>
</evidence>
<reference evidence="7" key="1">
    <citation type="journal article" date="2019" name="Int. J. Syst. Evol. Microbiol.">
        <title>The Global Catalogue of Microorganisms (GCM) 10K type strain sequencing project: providing services to taxonomists for standard genome sequencing and annotation.</title>
        <authorList>
            <consortium name="The Broad Institute Genomics Platform"/>
            <consortium name="The Broad Institute Genome Sequencing Center for Infectious Disease"/>
            <person name="Wu L."/>
            <person name="Ma J."/>
        </authorList>
    </citation>
    <scope>NUCLEOTIDE SEQUENCE [LARGE SCALE GENOMIC DNA]</scope>
    <source>
        <strain evidence="7">JCM 17551</strain>
    </source>
</reference>
<name>A0ABP7MID4_9GAMM</name>
<evidence type="ECO:0000256" key="2">
    <source>
        <dbReference type="ARBA" id="ARBA00022692"/>
    </source>
</evidence>
<dbReference type="PANTHER" id="PTHR10361">
    <property type="entry name" value="SODIUM-BILE ACID COTRANSPORTER"/>
    <property type="match status" value="1"/>
</dbReference>
<dbReference type="InterPro" id="IPR004710">
    <property type="entry name" value="Bilac:Na_transpt"/>
</dbReference>
<feature type="transmembrane region" description="Helical" evidence="5">
    <location>
        <begin position="70"/>
        <end position="89"/>
    </location>
</feature>
<accession>A0ABP7MID4</accession>
<evidence type="ECO:0000256" key="3">
    <source>
        <dbReference type="ARBA" id="ARBA00022989"/>
    </source>
</evidence>
<dbReference type="RefSeq" id="WP_344798063.1">
    <property type="nucleotide sequence ID" value="NZ_BAABBN010000007.1"/>
</dbReference>
<feature type="transmembrane region" description="Helical" evidence="5">
    <location>
        <begin position="96"/>
        <end position="121"/>
    </location>
</feature>
<feature type="transmembrane region" description="Helical" evidence="5">
    <location>
        <begin position="232"/>
        <end position="254"/>
    </location>
</feature>
<feature type="transmembrane region" description="Helical" evidence="5">
    <location>
        <begin position="6"/>
        <end position="28"/>
    </location>
</feature>
<evidence type="ECO:0000256" key="5">
    <source>
        <dbReference type="SAM" id="Phobius"/>
    </source>
</evidence>
<proteinExistence type="predicted"/>
<sequence>MESDLIINIILPVSLGIIMFGMGTSLVLDDFKRIFVYPKAVLIGAFGQIVLLPILGYLFCLFIDMTPETAVGVMIVVSCAGGALSNLIVYLARGDVALSVTLTAISCIVTAFTIPFIVNVSLNHFMGMTNESLLPVGETNLRLFVITLLPVWLGMALRHFYPNAGARLEKPVNRLATIMFIGIFVGVIIQEREQLTTLFLSVGSVVLGLNLVAMILGVLLARMVKLNRKQSISIGVEIGLQNSASGIFIAATLLGNMAFASVPAVYSFVMLFNAALFIGIVRKQSYVMQERLVNS</sequence>
<comment type="subcellular location">
    <subcellularLocation>
        <location evidence="1">Membrane</location>
        <topology evidence="1">Multi-pass membrane protein</topology>
    </subcellularLocation>
</comment>
<dbReference type="InterPro" id="IPR038770">
    <property type="entry name" value="Na+/solute_symporter_sf"/>
</dbReference>
<evidence type="ECO:0000256" key="1">
    <source>
        <dbReference type="ARBA" id="ARBA00004141"/>
    </source>
</evidence>
<keyword evidence="7" id="KW-1185">Reference proteome</keyword>
<feature type="transmembrane region" description="Helical" evidence="5">
    <location>
        <begin position="40"/>
        <end position="64"/>
    </location>
</feature>
<dbReference type="Proteomes" id="UP001501565">
    <property type="component" value="Unassembled WGS sequence"/>
</dbReference>
<organism evidence="6 7">
    <name type="scientific">Litoribacillus peritrichatus</name>
    <dbReference type="NCBI Taxonomy" id="718191"/>
    <lineage>
        <taxon>Bacteria</taxon>
        <taxon>Pseudomonadati</taxon>
        <taxon>Pseudomonadota</taxon>
        <taxon>Gammaproteobacteria</taxon>
        <taxon>Oceanospirillales</taxon>
        <taxon>Oceanospirillaceae</taxon>
        <taxon>Litoribacillus</taxon>
    </lineage>
</organism>
<feature type="transmembrane region" description="Helical" evidence="5">
    <location>
        <begin position="195"/>
        <end position="220"/>
    </location>
</feature>
<keyword evidence="3 5" id="KW-1133">Transmembrane helix</keyword>
<dbReference type="EMBL" id="BAABBN010000007">
    <property type="protein sequence ID" value="GAA3923934.1"/>
    <property type="molecule type" value="Genomic_DNA"/>
</dbReference>